<gene>
    <name evidence="1" type="ORF">X943_001904</name>
</gene>
<accession>A0AAD9G758</accession>
<dbReference type="AlphaFoldDB" id="A0AAD9G758"/>
<reference evidence="1" key="1">
    <citation type="journal article" date="2014" name="Nucleic Acids Res.">
        <title>The evolutionary dynamics of variant antigen genes in Babesia reveal a history of genomic innovation underlying host-parasite interaction.</title>
        <authorList>
            <person name="Jackson A.P."/>
            <person name="Otto T.D."/>
            <person name="Darby A."/>
            <person name="Ramaprasad A."/>
            <person name="Xia D."/>
            <person name="Echaide I.E."/>
            <person name="Farber M."/>
            <person name="Gahlot S."/>
            <person name="Gamble J."/>
            <person name="Gupta D."/>
            <person name="Gupta Y."/>
            <person name="Jackson L."/>
            <person name="Malandrin L."/>
            <person name="Malas T.B."/>
            <person name="Moussa E."/>
            <person name="Nair M."/>
            <person name="Reid A.J."/>
            <person name="Sanders M."/>
            <person name="Sharma J."/>
            <person name="Tracey A."/>
            <person name="Quail M.A."/>
            <person name="Weir W."/>
            <person name="Wastling J.M."/>
            <person name="Hall N."/>
            <person name="Willadsen P."/>
            <person name="Lingelbach K."/>
            <person name="Shiels B."/>
            <person name="Tait A."/>
            <person name="Berriman M."/>
            <person name="Allred D.R."/>
            <person name="Pain A."/>
        </authorList>
    </citation>
    <scope>NUCLEOTIDE SEQUENCE</scope>
    <source>
        <strain evidence="1">1802A</strain>
    </source>
</reference>
<reference evidence="1" key="2">
    <citation type="submission" date="2021-05" db="EMBL/GenBank/DDBJ databases">
        <authorList>
            <person name="Pain A."/>
        </authorList>
    </citation>
    <scope>NUCLEOTIDE SEQUENCE</scope>
    <source>
        <strain evidence="1">1802A</strain>
    </source>
</reference>
<sequence length="1071" mass="120241">MSSGLRAELREALALRLEEHVRSVDASNQQAAFGGGSEVYTIAQLYRFFNVSSDVSTEEDVKAVFDRDFVESIRLLECSEPGDVRLFQLYPLLRKIIILMEAYLSYVGHNTRFEGTFAHKYSLPETTLYEVLDSLYEELCGCRLDKKRLLNDLTTMLEGTTSGLDSILLSISGFVNMLVPIIAYSFESEVGNVLENVLATFTFGALQRISALFLLLTVFDQSFSGSSSQSQSREDALLALSGEEVTKENMHRLDFLCKETLDKCLPTKITDHYLAIAWHEDVLYPILQMLHHTFSNIGKIVSRKENLSDVVLATTVGFLSKISDDCNPSGVAISLMLGFGRNLITMFSEGLKTANVALWSHYELQLLHVLKLQQNRPSPRYEQVSSPASSSGDKAGNGVMYRPVSNCAPPSRSLSTLLSATEVQNRFTEFVTFLQYCAQHQEALLDGLFGIPFCDDDLGTVECLSSLFAHFANLVQLGDALVYITQRSPNIGICELVSKAINIIWKILCAFGGRVPFGVIKACFYDLGSEFHMDNLAAQICCFNVATHDFSKLKEAYERNIEMYRACVDMLRVLFHSSSSVCSTCVSYRQNKARRFSNHYLTVSSAFLGRWFVMESIVGDTSERQGWVIAPMSFIVLRRLLDAFAEWCHSINVEEYMAARFLCRLMTRLCKAEGSFLDRGHYVFDVLLGLCMHCNDDDRDLRNMLRPLNTGRLNTFRCLSIYLENEVFSEWMLYNVVLPYTCVFVRDVVAFTDALVGRACEPSEQTFQCYFVKTSGSCNCMESPLINGPPSACHYLELLSALSWGCYAPTKEDRSSLMVKHILVMLCGMLGKLVQFLHANQECGDKESRFSVFVLAAKLASVLVGSGHFGRKNNQIVLILKLYSLLGNHKVCMPEEVEIYLSLILQALCVFHAIFDEVPVKDQLLKLHNGFIALLLSKISACPGLLLRHGWFVLLAVYFCADLYKGVPTALIGQLSGYFANMLRQTRSLGSYLGALYNFKVWNVCLDYALDREDVKLEYVESGLRYQDESPELRIMLNTAFLLFCRLHDLASGGDTRSLAESGSCVGMYCK</sequence>
<protein>
    <submittedName>
        <fullName evidence="1">Uncharacterized protein</fullName>
    </submittedName>
</protein>
<name>A0AAD9G758_BABDI</name>
<comment type="caution">
    <text evidence="1">The sequence shown here is derived from an EMBL/GenBank/DDBJ whole genome shotgun (WGS) entry which is preliminary data.</text>
</comment>
<dbReference type="Proteomes" id="UP001195914">
    <property type="component" value="Unassembled WGS sequence"/>
</dbReference>
<keyword evidence="2" id="KW-1185">Reference proteome</keyword>
<evidence type="ECO:0000313" key="2">
    <source>
        <dbReference type="Proteomes" id="UP001195914"/>
    </source>
</evidence>
<dbReference type="EMBL" id="JAHBMH010000073">
    <property type="protein sequence ID" value="KAK1933033.1"/>
    <property type="molecule type" value="Genomic_DNA"/>
</dbReference>
<evidence type="ECO:0000313" key="1">
    <source>
        <dbReference type="EMBL" id="KAK1933033.1"/>
    </source>
</evidence>
<proteinExistence type="predicted"/>
<organism evidence="1 2">
    <name type="scientific">Babesia divergens</name>
    <dbReference type="NCBI Taxonomy" id="32595"/>
    <lineage>
        <taxon>Eukaryota</taxon>
        <taxon>Sar</taxon>
        <taxon>Alveolata</taxon>
        <taxon>Apicomplexa</taxon>
        <taxon>Aconoidasida</taxon>
        <taxon>Piroplasmida</taxon>
        <taxon>Babesiidae</taxon>
        <taxon>Babesia</taxon>
    </lineage>
</organism>